<organism evidence="7 8">
    <name type="scientific">Mycolicibacterium rufum</name>
    <dbReference type="NCBI Taxonomy" id="318424"/>
    <lineage>
        <taxon>Bacteria</taxon>
        <taxon>Bacillati</taxon>
        <taxon>Actinomycetota</taxon>
        <taxon>Actinomycetes</taxon>
        <taxon>Mycobacteriales</taxon>
        <taxon>Mycobacteriaceae</taxon>
        <taxon>Mycolicibacterium</taxon>
    </lineage>
</organism>
<comment type="similarity">
    <text evidence="5">Belongs to the DAPG/phloretin hydrolase family.</text>
</comment>
<accession>A0A9X2YF67</accession>
<dbReference type="InterPro" id="IPR041526">
    <property type="entry name" value="DAPG_hydrolase"/>
</dbReference>
<reference evidence="7" key="2">
    <citation type="journal article" date="2022" name="BMC Genomics">
        <title>Comparative genome analysis of mycobacteria focusing on tRNA and non-coding RNA.</title>
        <authorList>
            <person name="Behra P.R.K."/>
            <person name="Pettersson B.M.F."/>
            <person name="Ramesh M."/>
            <person name="Das S."/>
            <person name="Dasgupta S."/>
            <person name="Kirsebom L.A."/>
        </authorList>
    </citation>
    <scope>NUCLEOTIDE SEQUENCE</scope>
    <source>
        <strain evidence="7">DSM 45406</strain>
    </source>
</reference>
<keyword evidence="4" id="KW-0862">Zinc</keyword>
<dbReference type="Pfam" id="PF18089">
    <property type="entry name" value="DAPG_hydrolase"/>
    <property type="match status" value="1"/>
</dbReference>
<feature type="domain" description="DAPG hydrolase PhiG" evidence="6">
    <location>
        <begin position="25"/>
        <end position="230"/>
    </location>
</feature>
<name>A0A9X2YF67_9MYCO</name>
<evidence type="ECO:0000256" key="5">
    <source>
        <dbReference type="ARBA" id="ARBA00023459"/>
    </source>
</evidence>
<evidence type="ECO:0000259" key="6">
    <source>
        <dbReference type="Pfam" id="PF18089"/>
    </source>
</evidence>
<evidence type="ECO:0000256" key="4">
    <source>
        <dbReference type="ARBA" id="ARBA00022833"/>
    </source>
</evidence>
<comment type="cofactor">
    <cofactor evidence="1">
        <name>Zn(2+)</name>
        <dbReference type="ChEBI" id="CHEBI:29105"/>
    </cofactor>
</comment>
<dbReference type="AlphaFoldDB" id="A0A9X2YF67"/>
<dbReference type="GO" id="GO:0046872">
    <property type="term" value="F:metal ion binding"/>
    <property type="evidence" value="ECO:0007669"/>
    <property type="project" value="UniProtKB-KW"/>
</dbReference>
<proteinExistence type="inferred from homology"/>
<reference evidence="7" key="1">
    <citation type="submission" date="2020-07" db="EMBL/GenBank/DDBJ databases">
        <authorList>
            <person name="Pettersson B.M.F."/>
            <person name="Behra P.R.K."/>
            <person name="Ramesh M."/>
            <person name="Das S."/>
            <person name="Dasgupta S."/>
            <person name="Kirsebom L.A."/>
        </authorList>
    </citation>
    <scope>NUCLEOTIDE SEQUENCE</scope>
    <source>
        <strain evidence="7">DSM 45406</strain>
    </source>
</reference>
<evidence type="ECO:0000313" key="7">
    <source>
        <dbReference type="EMBL" id="MCV7072618.1"/>
    </source>
</evidence>
<dbReference type="Proteomes" id="UP001140272">
    <property type="component" value="Unassembled WGS sequence"/>
</dbReference>
<keyword evidence="3" id="KW-0378">Hydrolase</keyword>
<evidence type="ECO:0000256" key="1">
    <source>
        <dbReference type="ARBA" id="ARBA00001947"/>
    </source>
</evidence>
<dbReference type="GO" id="GO:0016787">
    <property type="term" value="F:hydrolase activity"/>
    <property type="evidence" value="ECO:0007669"/>
    <property type="project" value="UniProtKB-KW"/>
</dbReference>
<evidence type="ECO:0000256" key="2">
    <source>
        <dbReference type="ARBA" id="ARBA00022723"/>
    </source>
</evidence>
<dbReference type="EMBL" id="JACKRN010000729">
    <property type="protein sequence ID" value="MCV7072618.1"/>
    <property type="molecule type" value="Genomic_DNA"/>
</dbReference>
<evidence type="ECO:0000313" key="8">
    <source>
        <dbReference type="Proteomes" id="UP001140272"/>
    </source>
</evidence>
<evidence type="ECO:0000256" key="3">
    <source>
        <dbReference type="ARBA" id="ARBA00022801"/>
    </source>
</evidence>
<protein>
    <recommendedName>
        <fullName evidence="6">DAPG hydrolase PhiG domain-containing protein</fullName>
    </recommendedName>
</protein>
<comment type="caution">
    <text evidence="7">The sequence shown here is derived from an EMBL/GenBank/DDBJ whole genome shotgun (WGS) entry which is preliminary data.</text>
</comment>
<keyword evidence="2" id="KW-0479">Metal-binding</keyword>
<sequence>MAPLPGHVLDALHHGPQADQTLLDLASAADLLDDGHHATETGYGRLGRGGFTVAVLTEMPGVTPQMWDWWFGWHGSDARRYKLWHPRAHVSARWADGGGDGHYVGRTSLVEEYLGSAYTKAAIRFVPPEQLGLAPHRRGDAVAVCARLGSSELPVDIGWLVHQVRPTAGGAEMRSRFWMGGAHIGVRHGNLLANSMIRPVAARQLPDPRDLMVHCAQEMNHLAAFLPALHARFG</sequence>
<gene>
    <name evidence="7" type="ORF">H7H73_21890</name>
</gene>